<protein>
    <submittedName>
        <fullName evidence="2">Transposase</fullName>
    </submittedName>
</protein>
<dbReference type="RefSeq" id="WP_278512797.1">
    <property type="nucleotide sequence ID" value="NZ_JABZSX010000016.1"/>
</dbReference>
<evidence type="ECO:0000313" key="3">
    <source>
        <dbReference type="Proteomes" id="UP000757461"/>
    </source>
</evidence>
<proteinExistence type="predicted"/>
<dbReference type="SUPFAM" id="SSF46689">
    <property type="entry name" value="Homeodomain-like"/>
    <property type="match status" value="1"/>
</dbReference>
<sequence length="122" mass="14013">MNKYNETEKVLLLKAYIESGMSYCSFARSHNIPVSSFSFMLQEYGHPDVSSILELMKKVKLPTTVESLQAQLSKERKEHEAELKSLKKELDKEKLRSLANSTLIDLAEKMFNISIRKKSDAK</sequence>
<evidence type="ECO:0000313" key="2">
    <source>
        <dbReference type="EMBL" id="MBF1415482.1"/>
    </source>
</evidence>
<accession>A0A930I0N6</accession>
<keyword evidence="1" id="KW-0175">Coiled coil</keyword>
<comment type="caution">
    <text evidence="2">The sequence shown here is derived from an EMBL/GenBank/DDBJ whole genome shotgun (WGS) entry which is preliminary data.</text>
</comment>
<dbReference type="Proteomes" id="UP000757461">
    <property type="component" value="Unassembled WGS sequence"/>
</dbReference>
<reference evidence="2" key="1">
    <citation type="submission" date="2020-04" db="EMBL/GenBank/DDBJ databases">
        <title>Deep metagenomics examines the oral microbiome during advanced dental caries in children, revealing novel taxa and co-occurrences with host molecules.</title>
        <authorList>
            <person name="Baker J.L."/>
            <person name="Morton J.T."/>
            <person name="Dinis M."/>
            <person name="Alvarez R."/>
            <person name="Tran N.C."/>
            <person name="Knight R."/>
            <person name="Edlund A."/>
        </authorList>
    </citation>
    <scope>NUCLEOTIDE SEQUENCE</scope>
    <source>
        <strain evidence="2">JCVI_25_bin.9</strain>
    </source>
</reference>
<organism evidence="2 3">
    <name type="scientific">Prevotella histicola</name>
    <dbReference type="NCBI Taxonomy" id="470565"/>
    <lineage>
        <taxon>Bacteria</taxon>
        <taxon>Pseudomonadati</taxon>
        <taxon>Bacteroidota</taxon>
        <taxon>Bacteroidia</taxon>
        <taxon>Bacteroidales</taxon>
        <taxon>Prevotellaceae</taxon>
        <taxon>Prevotella</taxon>
    </lineage>
</organism>
<dbReference type="AlphaFoldDB" id="A0A930I0N6"/>
<evidence type="ECO:0000256" key="1">
    <source>
        <dbReference type="SAM" id="Coils"/>
    </source>
</evidence>
<gene>
    <name evidence="2" type="ORF">HXN33_07875</name>
</gene>
<dbReference type="EMBL" id="JABZSQ010000149">
    <property type="protein sequence ID" value="MBF1415482.1"/>
    <property type="molecule type" value="Genomic_DNA"/>
</dbReference>
<dbReference type="InterPro" id="IPR009057">
    <property type="entry name" value="Homeodomain-like_sf"/>
</dbReference>
<feature type="coiled-coil region" evidence="1">
    <location>
        <begin position="65"/>
        <end position="96"/>
    </location>
</feature>
<name>A0A930I0N6_9BACT</name>